<keyword evidence="3" id="KW-1185">Reference proteome</keyword>
<feature type="region of interest" description="Disordered" evidence="1">
    <location>
        <begin position="1"/>
        <end position="46"/>
    </location>
</feature>
<dbReference type="AlphaFoldDB" id="A0A251RXF2"/>
<evidence type="ECO:0000313" key="3">
    <source>
        <dbReference type="Proteomes" id="UP000215914"/>
    </source>
</evidence>
<evidence type="ECO:0000256" key="1">
    <source>
        <dbReference type="SAM" id="MobiDB-lite"/>
    </source>
</evidence>
<reference evidence="3" key="1">
    <citation type="journal article" date="2017" name="Nature">
        <title>The sunflower genome provides insights into oil metabolism, flowering and Asterid evolution.</title>
        <authorList>
            <person name="Badouin H."/>
            <person name="Gouzy J."/>
            <person name="Grassa C.J."/>
            <person name="Murat F."/>
            <person name="Staton S.E."/>
            <person name="Cottret L."/>
            <person name="Lelandais-Briere C."/>
            <person name="Owens G.L."/>
            <person name="Carrere S."/>
            <person name="Mayjonade B."/>
            <person name="Legrand L."/>
            <person name="Gill N."/>
            <person name="Kane N.C."/>
            <person name="Bowers J.E."/>
            <person name="Hubner S."/>
            <person name="Bellec A."/>
            <person name="Berard A."/>
            <person name="Berges H."/>
            <person name="Blanchet N."/>
            <person name="Boniface M.C."/>
            <person name="Brunel D."/>
            <person name="Catrice O."/>
            <person name="Chaidir N."/>
            <person name="Claudel C."/>
            <person name="Donnadieu C."/>
            <person name="Faraut T."/>
            <person name="Fievet G."/>
            <person name="Helmstetter N."/>
            <person name="King M."/>
            <person name="Knapp S.J."/>
            <person name="Lai Z."/>
            <person name="Le Paslier M.C."/>
            <person name="Lippi Y."/>
            <person name="Lorenzon L."/>
            <person name="Mandel J.R."/>
            <person name="Marage G."/>
            <person name="Marchand G."/>
            <person name="Marquand E."/>
            <person name="Bret-Mestries E."/>
            <person name="Morien E."/>
            <person name="Nambeesan S."/>
            <person name="Nguyen T."/>
            <person name="Pegot-Espagnet P."/>
            <person name="Pouilly N."/>
            <person name="Raftis F."/>
            <person name="Sallet E."/>
            <person name="Schiex T."/>
            <person name="Thomas J."/>
            <person name="Vandecasteele C."/>
            <person name="Vares D."/>
            <person name="Vear F."/>
            <person name="Vautrin S."/>
            <person name="Crespi M."/>
            <person name="Mangin B."/>
            <person name="Burke J.M."/>
            <person name="Salse J."/>
            <person name="Munos S."/>
            <person name="Vincourt P."/>
            <person name="Rieseberg L.H."/>
            <person name="Langlade N.B."/>
        </authorList>
    </citation>
    <scope>NUCLEOTIDE SEQUENCE [LARGE SCALE GENOMIC DNA]</scope>
    <source>
        <strain evidence="3">cv. SF193</strain>
    </source>
</reference>
<evidence type="ECO:0000313" key="2">
    <source>
        <dbReference type="EMBL" id="OTF90893.1"/>
    </source>
</evidence>
<feature type="compositionally biased region" description="Basic and acidic residues" evidence="1">
    <location>
        <begin position="9"/>
        <end position="33"/>
    </location>
</feature>
<name>A0A251RXF2_HELAN</name>
<organism evidence="2 3">
    <name type="scientific">Helianthus annuus</name>
    <name type="common">Common sunflower</name>
    <dbReference type="NCBI Taxonomy" id="4232"/>
    <lineage>
        <taxon>Eukaryota</taxon>
        <taxon>Viridiplantae</taxon>
        <taxon>Streptophyta</taxon>
        <taxon>Embryophyta</taxon>
        <taxon>Tracheophyta</taxon>
        <taxon>Spermatophyta</taxon>
        <taxon>Magnoliopsida</taxon>
        <taxon>eudicotyledons</taxon>
        <taxon>Gunneridae</taxon>
        <taxon>Pentapetalae</taxon>
        <taxon>asterids</taxon>
        <taxon>campanulids</taxon>
        <taxon>Asterales</taxon>
        <taxon>Asteraceae</taxon>
        <taxon>Asteroideae</taxon>
        <taxon>Heliantheae alliance</taxon>
        <taxon>Heliantheae</taxon>
        <taxon>Helianthus</taxon>
    </lineage>
</organism>
<gene>
    <name evidence="2" type="ORF">HannXRQ_Chr16g0504611</name>
</gene>
<accession>A0A251RXF2</accession>
<protein>
    <submittedName>
        <fullName evidence="2">Uncharacterized protein</fullName>
    </submittedName>
</protein>
<proteinExistence type="predicted"/>
<sequence>MNNAVNEQRASELSEIGSKDTEQKYEKSVKKIEQDEEIEETKPDVEIEKMNKMGYYKQSPPMLAP</sequence>
<dbReference type="EMBL" id="CM007905">
    <property type="protein sequence ID" value="OTF90893.1"/>
    <property type="molecule type" value="Genomic_DNA"/>
</dbReference>
<dbReference type="InParanoid" id="A0A251RXF2"/>
<dbReference type="Proteomes" id="UP000215914">
    <property type="component" value="Chromosome 16"/>
</dbReference>